<gene>
    <name evidence="1" type="ORF">CSSPJE1EN1_LOCUS28449</name>
</gene>
<protein>
    <recommendedName>
        <fullName evidence="3">AMP-binding enzyme C-terminal domain-containing protein</fullName>
    </recommendedName>
</protein>
<dbReference type="PANTHER" id="PTHR43201:SF10">
    <property type="entry name" value="CARRIER DOMAIN-CONTAINING PROTEIN"/>
    <property type="match status" value="1"/>
</dbReference>
<dbReference type="Proteomes" id="UP001497444">
    <property type="component" value="Unassembled WGS sequence"/>
</dbReference>
<keyword evidence="2" id="KW-1185">Reference proteome</keyword>
<dbReference type="InterPro" id="IPR042099">
    <property type="entry name" value="ANL_N_sf"/>
</dbReference>
<dbReference type="SUPFAM" id="SSF56801">
    <property type="entry name" value="Acetyl-CoA synthetase-like"/>
    <property type="match status" value="1"/>
</dbReference>
<organism evidence="1 2">
    <name type="scientific">Sphagnum jensenii</name>
    <dbReference type="NCBI Taxonomy" id="128206"/>
    <lineage>
        <taxon>Eukaryota</taxon>
        <taxon>Viridiplantae</taxon>
        <taxon>Streptophyta</taxon>
        <taxon>Embryophyta</taxon>
        <taxon>Bryophyta</taxon>
        <taxon>Sphagnophytina</taxon>
        <taxon>Sphagnopsida</taxon>
        <taxon>Sphagnales</taxon>
        <taxon>Sphagnaceae</taxon>
        <taxon>Sphagnum</taxon>
    </lineage>
</organism>
<evidence type="ECO:0000313" key="2">
    <source>
        <dbReference type="Proteomes" id="UP001497444"/>
    </source>
</evidence>
<evidence type="ECO:0000313" key="1">
    <source>
        <dbReference type="EMBL" id="CAK9253071.1"/>
    </source>
</evidence>
<comment type="caution">
    <text evidence="1">The sequence shown here is derived from an EMBL/GenBank/DDBJ whole genome shotgun (WGS) entry which is preliminary data.</text>
</comment>
<reference evidence="1" key="1">
    <citation type="submission" date="2024-02" db="EMBL/GenBank/DDBJ databases">
        <authorList>
            <consortium name="ELIXIR-Norway"/>
            <consortium name="Elixir Norway"/>
        </authorList>
    </citation>
    <scope>NUCLEOTIDE SEQUENCE</scope>
</reference>
<dbReference type="InterPro" id="IPR045851">
    <property type="entry name" value="AMP-bd_C_sf"/>
</dbReference>
<dbReference type="EMBL" id="CAXAQS010000770">
    <property type="protein sequence ID" value="CAK9253071.1"/>
    <property type="molecule type" value="Genomic_DNA"/>
</dbReference>
<dbReference type="Gene3D" id="3.30.300.30">
    <property type="match status" value="1"/>
</dbReference>
<accession>A0ABP0VF36</accession>
<proteinExistence type="predicted"/>
<dbReference type="PANTHER" id="PTHR43201">
    <property type="entry name" value="ACYL-COA SYNTHETASE"/>
    <property type="match status" value="1"/>
</dbReference>
<evidence type="ECO:0008006" key="3">
    <source>
        <dbReference type="Google" id="ProtNLM"/>
    </source>
</evidence>
<name>A0ABP0VF36_9BRYO</name>
<dbReference type="Gene3D" id="3.40.50.12780">
    <property type="entry name" value="N-terminal domain of ligase-like"/>
    <property type="match status" value="1"/>
</dbReference>
<sequence>MSIGPDIVIVDDSMVREVPVGIIGNILIRGSPCFSLTGWFNTGDTGSVNNDGYLFISGRSKEIINRGGETISPFEIEEAVIQHPLVKETLAFSAPHRTFQETVGVVIVTKAGHPRVDLPSLHKYLENKLHRSKWPQVTEAMKQLS</sequence>